<feature type="binding site" evidence="6">
    <location>
        <position position="68"/>
    </location>
    <ligand>
        <name>Fe cation</name>
        <dbReference type="ChEBI" id="CHEBI:24875"/>
    </ligand>
</feature>
<evidence type="ECO:0000256" key="5">
    <source>
        <dbReference type="ARBA" id="ARBA00023002"/>
    </source>
</evidence>
<keyword evidence="3 6" id="KW-0533">Nickel</keyword>
<evidence type="ECO:0000313" key="8">
    <source>
        <dbReference type="Proteomes" id="UP000229383"/>
    </source>
</evidence>
<evidence type="ECO:0000256" key="2">
    <source>
        <dbReference type="ARBA" id="ARBA00009292"/>
    </source>
</evidence>
<evidence type="ECO:0000256" key="3">
    <source>
        <dbReference type="ARBA" id="ARBA00022596"/>
    </source>
</evidence>
<feature type="binding site" evidence="6">
    <location>
        <position position="421"/>
    </location>
    <ligand>
        <name>Fe cation</name>
        <dbReference type="ChEBI" id="CHEBI:24875"/>
    </ligand>
</feature>
<evidence type="ECO:0000256" key="6">
    <source>
        <dbReference type="PIRSR" id="PIRSR601501-1"/>
    </source>
</evidence>
<evidence type="ECO:0000256" key="4">
    <source>
        <dbReference type="ARBA" id="ARBA00022723"/>
    </source>
</evidence>
<dbReference type="AlphaFoldDB" id="A0A2H0TGC3"/>
<dbReference type="SUPFAM" id="SSF56762">
    <property type="entry name" value="HydB/Nqo4-like"/>
    <property type="match status" value="1"/>
</dbReference>
<evidence type="ECO:0000313" key="7">
    <source>
        <dbReference type="EMBL" id="PIR70600.1"/>
    </source>
</evidence>
<feature type="binding site" evidence="6">
    <location>
        <position position="418"/>
    </location>
    <ligand>
        <name>Ni(2+)</name>
        <dbReference type="ChEBI" id="CHEBI:49786"/>
    </ligand>
</feature>
<dbReference type="PANTHER" id="PTHR43600:SF2">
    <property type="entry name" value="F420-NON-REDUCING HYDROGENASE VHU SUBUNIT A"/>
    <property type="match status" value="1"/>
</dbReference>
<keyword evidence="6" id="KW-0408">Iron</keyword>
<dbReference type="Proteomes" id="UP000229383">
    <property type="component" value="Unassembled WGS sequence"/>
</dbReference>
<reference evidence="8" key="1">
    <citation type="submission" date="2017-09" db="EMBL/GenBank/DDBJ databases">
        <title>Depth-based differentiation of microbial function through sediment-hosted aquifers and enrichment of novel symbionts in the deep terrestrial subsurface.</title>
        <authorList>
            <person name="Probst A.J."/>
            <person name="Ladd B."/>
            <person name="Jarett J.K."/>
            <person name="Geller-Mcgrath D.E."/>
            <person name="Sieber C.M.K."/>
            <person name="Emerson J.B."/>
            <person name="Anantharaman K."/>
            <person name="Thomas B.C."/>
            <person name="Malmstrom R."/>
            <person name="Stieglmeier M."/>
            <person name="Klingl A."/>
            <person name="Woyke T."/>
            <person name="Ryan C.M."/>
            <person name="Banfield J.F."/>
        </authorList>
    </citation>
    <scope>NUCLEOTIDE SEQUENCE [LARGE SCALE GENOMIC DNA]</scope>
</reference>
<gene>
    <name evidence="7" type="ORF">COU46_00660</name>
</gene>
<dbReference type="Pfam" id="PF00374">
    <property type="entry name" value="NiFeSe_Hases"/>
    <property type="match status" value="2"/>
</dbReference>
<comment type="cofactor">
    <cofactor evidence="6">
        <name>Fe cation</name>
        <dbReference type="ChEBI" id="CHEBI:24875"/>
    </cofactor>
</comment>
<sequence>MHSADFDLSIDHLSKVEGSASLDVHVRGGRVEHVNFKIAEYKRFFTKAMEGKPLIALPQLLSRICGTCSNAHILASIEAAEHAIGIEPSEQTKILRHLTMYGLNIRDHALHLYLFVLPDVYGKDAFLDFDENNPVEHQILHDGFGIKAAGNHLAMLIAGRSVHATYPIIGGFTHFPDKAGIEGSIKELEAIRPAVLRLIKIFYDCPFHFDRSTKFMALVPKDIYGFIDGCISTGEGECIEEKDYREHLERVVIPYSQASAYKHLGGSYMVGALARMNLAKNILHKKTKESLGAMLDVFPSTDIHKNNLAQAIEILHSLDHAIEILSTYEFKQEEIIKKSYREAVGIGVVEAPRGTLYHKYHINDKGVVQNGEIIVPTGQNQINIEEDIFKLIENLLGKASYDEMRFEIEKLIRSYDPCMSCASHFLKINWKERKK</sequence>
<protein>
    <recommendedName>
        <fullName evidence="9">Ni/Fe hydrogenase subunit alpha</fullName>
    </recommendedName>
</protein>
<proteinExistence type="inferred from homology"/>
<dbReference type="InterPro" id="IPR029014">
    <property type="entry name" value="NiFe-Hase_large"/>
</dbReference>
<dbReference type="InterPro" id="IPR001501">
    <property type="entry name" value="Ni-dep_hyd_lsu"/>
</dbReference>
<dbReference type="EMBL" id="PFCN01000009">
    <property type="protein sequence ID" value="PIR70600.1"/>
    <property type="molecule type" value="Genomic_DNA"/>
</dbReference>
<evidence type="ECO:0000256" key="1">
    <source>
        <dbReference type="ARBA" id="ARBA00001967"/>
    </source>
</evidence>
<feature type="binding site" evidence="6">
    <location>
        <position position="68"/>
    </location>
    <ligand>
        <name>Ni(2+)</name>
        <dbReference type="ChEBI" id="CHEBI:49786"/>
    </ligand>
</feature>
<feature type="binding site" evidence="6">
    <location>
        <position position="424"/>
    </location>
    <ligand>
        <name>Mg(2+)</name>
        <dbReference type="ChEBI" id="CHEBI:18420"/>
    </ligand>
</feature>
<dbReference type="PANTHER" id="PTHR43600">
    <property type="entry name" value="COENZYME F420 HYDROGENASE, SUBUNIT ALPHA"/>
    <property type="match status" value="1"/>
</dbReference>
<dbReference type="InterPro" id="IPR018194">
    <property type="entry name" value="Ni-dep_hyd_lsu_Ni_BS"/>
</dbReference>
<dbReference type="PROSITE" id="PS00508">
    <property type="entry name" value="NI_HGENASE_L_2"/>
    <property type="match status" value="1"/>
</dbReference>
<feature type="binding site" evidence="6">
    <location>
        <position position="373"/>
    </location>
    <ligand>
        <name>Mg(2+)</name>
        <dbReference type="ChEBI" id="CHEBI:18420"/>
    </ligand>
</feature>
<comment type="caution">
    <text evidence="7">The sequence shown here is derived from an EMBL/GenBank/DDBJ whole genome shotgun (WGS) entry which is preliminary data.</text>
</comment>
<keyword evidence="6" id="KW-0460">Magnesium</keyword>
<keyword evidence="5" id="KW-0560">Oxidoreductase</keyword>
<comment type="similarity">
    <text evidence="2">Belongs to the [NiFe]/[NiFeSe] hydrogenase large subunit family.</text>
</comment>
<accession>A0A2H0TGC3</accession>
<organism evidence="7 8">
    <name type="scientific">Candidatus Niyogibacteria bacterium CG10_big_fil_rev_8_21_14_0_10_42_19</name>
    <dbReference type="NCBI Taxonomy" id="1974725"/>
    <lineage>
        <taxon>Bacteria</taxon>
        <taxon>Candidatus Niyogiibacteriota</taxon>
    </lineage>
</organism>
<dbReference type="Gene3D" id="1.10.645.10">
    <property type="entry name" value="Cytochrome-c3 Hydrogenase, chain B"/>
    <property type="match status" value="1"/>
</dbReference>
<keyword evidence="4 6" id="KW-0479">Metal-binding</keyword>
<evidence type="ECO:0008006" key="9">
    <source>
        <dbReference type="Google" id="ProtNLM"/>
    </source>
</evidence>
<name>A0A2H0TGC3_9BACT</name>
<dbReference type="GO" id="GO:0008901">
    <property type="term" value="F:ferredoxin hydrogenase activity"/>
    <property type="evidence" value="ECO:0007669"/>
    <property type="project" value="InterPro"/>
</dbReference>
<comment type="cofactor">
    <cofactor evidence="1 6">
        <name>Ni(2+)</name>
        <dbReference type="ChEBI" id="CHEBI:49786"/>
    </cofactor>
</comment>
<dbReference type="GO" id="GO:0016151">
    <property type="term" value="F:nickel cation binding"/>
    <property type="evidence" value="ECO:0007669"/>
    <property type="project" value="InterPro"/>
</dbReference>
<feature type="binding site" evidence="6">
    <location>
        <position position="65"/>
    </location>
    <ligand>
        <name>Ni(2+)</name>
        <dbReference type="ChEBI" id="CHEBI:49786"/>
    </ligand>
</feature>